<evidence type="ECO:0000313" key="2">
    <source>
        <dbReference type="EMBL" id="QUC19371.1"/>
    </source>
</evidence>
<dbReference type="EMBL" id="CP072755">
    <property type="protein sequence ID" value="QUC19371.1"/>
    <property type="molecule type" value="Genomic_DNA"/>
</dbReference>
<name>A0A8E5MH72_USTVR</name>
<dbReference type="RefSeq" id="XP_042997044.1">
    <property type="nucleotide sequence ID" value="XM_043141110.1"/>
</dbReference>
<sequence length="61" mass="6861">MASSRHRCGQTLFGPRLVPMSSSRRTLHKGAIDASRDRGDSEQQSRPAWTSDPAFNRLFKT</sequence>
<reference evidence="2" key="1">
    <citation type="submission" date="2020-03" db="EMBL/GenBank/DDBJ databases">
        <title>A mixture of massive structural variations and highly conserved coding sequences in Ustilaginoidea virens genome.</title>
        <authorList>
            <person name="Zhang K."/>
            <person name="Zhao Z."/>
            <person name="Zhang Z."/>
            <person name="Li Y."/>
            <person name="Hsiang T."/>
            <person name="Sun W."/>
        </authorList>
    </citation>
    <scope>NUCLEOTIDE SEQUENCE</scope>
    <source>
        <strain evidence="2">UV-8b</strain>
    </source>
</reference>
<evidence type="ECO:0000313" key="3">
    <source>
        <dbReference type="Proteomes" id="UP000027002"/>
    </source>
</evidence>
<keyword evidence="3" id="KW-1185">Reference proteome</keyword>
<dbReference type="Proteomes" id="UP000027002">
    <property type="component" value="Chromosome 3"/>
</dbReference>
<evidence type="ECO:0000256" key="1">
    <source>
        <dbReference type="SAM" id="MobiDB-lite"/>
    </source>
</evidence>
<organism evidence="2 3">
    <name type="scientific">Ustilaginoidea virens</name>
    <name type="common">Rice false smut fungus</name>
    <name type="synonym">Villosiclava virens</name>
    <dbReference type="NCBI Taxonomy" id="1159556"/>
    <lineage>
        <taxon>Eukaryota</taxon>
        <taxon>Fungi</taxon>
        <taxon>Dikarya</taxon>
        <taxon>Ascomycota</taxon>
        <taxon>Pezizomycotina</taxon>
        <taxon>Sordariomycetes</taxon>
        <taxon>Hypocreomycetidae</taxon>
        <taxon>Hypocreales</taxon>
        <taxon>Clavicipitaceae</taxon>
        <taxon>Ustilaginoidea</taxon>
    </lineage>
</organism>
<feature type="region of interest" description="Disordered" evidence="1">
    <location>
        <begin position="1"/>
        <end position="61"/>
    </location>
</feature>
<protein>
    <submittedName>
        <fullName evidence="2">Uncharacterized protein</fullName>
    </submittedName>
</protein>
<proteinExistence type="predicted"/>
<dbReference type="GeneID" id="66064390"/>
<feature type="compositionally biased region" description="Basic and acidic residues" evidence="1">
    <location>
        <begin position="30"/>
        <end position="43"/>
    </location>
</feature>
<accession>A0A8E5MH72</accession>
<dbReference type="KEGG" id="uvi:66064390"/>
<gene>
    <name evidence="2" type="ORF">UV8b_03612</name>
</gene>
<dbReference type="AlphaFoldDB" id="A0A8E5MH72"/>